<gene>
    <name evidence="2" type="ORF">BSCA_1992</name>
</gene>
<dbReference type="Proteomes" id="UP000029033">
    <property type="component" value="Unassembled WGS sequence"/>
</dbReference>
<feature type="region of interest" description="Disordered" evidence="1">
    <location>
        <begin position="56"/>
        <end position="101"/>
    </location>
</feature>
<feature type="region of interest" description="Disordered" evidence="1">
    <location>
        <begin position="1"/>
        <end position="31"/>
    </location>
</feature>
<evidence type="ECO:0000256" key="1">
    <source>
        <dbReference type="SAM" id="MobiDB-lite"/>
    </source>
</evidence>
<keyword evidence="3" id="KW-1185">Reference proteome</keyword>
<dbReference type="RefSeq" id="WP_231649023.1">
    <property type="nucleotide sequence ID" value="NZ_CAUPKV010000015.1"/>
</dbReference>
<protein>
    <submittedName>
        <fullName evidence="2">MarR-type transcriptional regulator</fullName>
    </submittedName>
</protein>
<feature type="compositionally biased region" description="Basic and acidic residues" evidence="1">
    <location>
        <begin position="11"/>
        <end position="22"/>
    </location>
</feature>
<dbReference type="GeneID" id="85167157"/>
<dbReference type="EMBL" id="JGZO01000023">
    <property type="protein sequence ID" value="KFI91303.1"/>
    <property type="molecule type" value="Genomic_DNA"/>
</dbReference>
<organism evidence="2 3">
    <name type="scientific">Bifidobacterium scardovii</name>
    <dbReference type="NCBI Taxonomy" id="158787"/>
    <lineage>
        <taxon>Bacteria</taxon>
        <taxon>Bacillati</taxon>
        <taxon>Actinomycetota</taxon>
        <taxon>Actinomycetes</taxon>
        <taxon>Bifidobacteriales</taxon>
        <taxon>Bifidobacteriaceae</taxon>
        <taxon>Bifidobacterium</taxon>
    </lineage>
</organism>
<name>A0A087D703_9BIFI</name>
<evidence type="ECO:0000313" key="2">
    <source>
        <dbReference type="EMBL" id="KFI91303.1"/>
    </source>
</evidence>
<proteinExistence type="predicted"/>
<comment type="caution">
    <text evidence="2">The sequence shown here is derived from an EMBL/GenBank/DDBJ whole genome shotgun (WGS) entry which is preliminary data.</text>
</comment>
<evidence type="ECO:0000313" key="3">
    <source>
        <dbReference type="Proteomes" id="UP000029033"/>
    </source>
</evidence>
<accession>A0A087D703</accession>
<dbReference type="AlphaFoldDB" id="A0A087D703"/>
<sequence length="101" mass="10943">MMVSLTNRGRKAADLLGDKPDRPSSILDCLNDDEPRTQYGYLQRIIEASSDGIPITTAENAGKREPPIATSQAQAHGGRSRIGRERIARRRSSTASPQPAA</sequence>
<reference evidence="2 3" key="1">
    <citation type="submission" date="2014-03" db="EMBL/GenBank/DDBJ databases">
        <title>Genomics of Bifidobacteria.</title>
        <authorList>
            <person name="Ventura M."/>
            <person name="Milani C."/>
            <person name="Lugli G.A."/>
        </authorList>
    </citation>
    <scope>NUCLEOTIDE SEQUENCE [LARGE SCALE GENOMIC DNA]</scope>
    <source>
        <strain evidence="2 3">LMG 21589</strain>
    </source>
</reference>